<feature type="transmembrane region" description="Helical" evidence="2">
    <location>
        <begin position="134"/>
        <end position="155"/>
    </location>
</feature>
<evidence type="ECO:0000256" key="1">
    <source>
        <dbReference type="SAM" id="MobiDB-lite"/>
    </source>
</evidence>
<dbReference type="Proteomes" id="UP000632740">
    <property type="component" value="Unassembled WGS sequence"/>
</dbReference>
<feature type="transmembrane region" description="Helical" evidence="2">
    <location>
        <begin position="56"/>
        <end position="78"/>
    </location>
</feature>
<evidence type="ECO:0000256" key="2">
    <source>
        <dbReference type="SAM" id="Phobius"/>
    </source>
</evidence>
<reference evidence="4" key="1">
    <citation type="submission" date="2021-01" db="EMBL/GenBank/DDBJ databases">
        <title>Whole genome shotgun sequence of Cellulomonas chitinilytica NBRC 110799.</title>
        <authorList>
            <person name="Komaki H."/>
            <person name="Tamura T."/>
        </authorList>
    </citation>
    <scope>NUCLEOTIDE SEQUENCE</scope>
    <source>
        <strain evidence="4">NBRC 110799</strain>
    </source>
</reference>
<dbReference type="Pfam" id="PF20182">
    <property type="entry name" value="DUF6545"/>
    <property type="match status" value="1"/>
</dbReference>
<accession>A0A919P3X7</accession>
<feature type="transmembrane region" description="Helical" evidence="2">
    <location>
        <begin position="26"/>
        <end position="44"/>
    </location>
</feature>
<dbReference type="InterPro" id="IPR046675">
    <property type="entry name" value="DUF6545"/>
</dbReference>
<feature type="transmembrane region" description="Helical" evidence="2">
    <location>
        <begin position="167"/>
        <end position="192"/>
    </location>
</feature>
<keyword evidence="2" id="KW-0812">Transmembrane</keyword>
<dbReference type="AlphaFoldDB" id="A0A919P3X7"/>
<proteinExistence type="predicted"/>
<keyword evidence="5" id="KW-1185">Reference proteome</keyword>
<sequence length="381" mass="39686">MSDGLVVALALWVVAGIQVVRTLRGAGSWSLTVAVVALATGLTIDADVVSAALGRSVVLAVVEHTSILVAAVATLAFIRCAADENGHLANPVRRAAWIVAAVALTAPLLRATQELPAAAEARADVYADSPFWGIHWATFLGLLMVVMCRCAVLGFSNAPRARGLLRVRLVGIGVACVVGAGYAVLKSVLLVTLALSLGSAELADVLSAAEQAALMLSITITAAALLAGAVESIRQEIVVRSRVWALWPLWVGLWEHAPHMPSATPPRRLAATLARESRMILVRQVVELGDATRTLGPFLRERDASSPADEARALADAAARRSAGAIPEGPGQPAPGSTVDERVAYLRPIARGWGRTGAAASKTGAPRGAPVRTVYDSDREA</sequence>
<feature type="compositionally biased region" description="Low complexity" evidence="1">
    <location>
        <begin position="316"/>
        <end position="325"/>
    </location>
</feature>
<evidence type="ECO:0000313" key="4">
    <source>
        <dbReference type="EMBL" id="GIG21151.1"/>
    </source>
</evidence>
<comment type="caution">
    <text evidence="4">The sequence shown here is derived from an EMBL/GenBank/DDBJ whole genome shotgun (WGS) entry which is preliminary data.</text>
</comment>
<evidence type="ECO:0000313" key="5">
    <source>
        <dbReference type="Proteomes" id="UP000632740"/>
    </source>
</evidence>
<keyword evidence="2" id="KW-1133">Transmembrane helix</keyword>
<dbReference type="RefSeq" id="WP_203751834.1">
    <property type="nucleotide sequence ID" value="NZ_BONK01000005.1"/>
</dbReference>
<gene>
    <name evidence="4" type="ORF">Cch01nite_18750</name>
</gene>
<name>A0A919P3X7_9CELL</name>
<feature type="transmembrane region" description="Helical" evidence="2">
    <location>
        <begin position="212"/>
        <end position="230"/>
    </location>
</feature>
<feature type="region of interest" description="Disordered" evidence="1">
    <location>
        <begin position="316"/>
        <end position="341"/>
    </location>
</feature>
<feature type="domain" description="DUF6545" evidence="3">
    <location>
        <begin position="241"/>
        <end position="353"/>
    </location>
</feature>
<keyword evidence="2" id="KW-0472">Membrane</keyword>
<feature type="region of interest" description="Disordered" evidence="1">
    <location>
        <begin position="355"/>
        <end position="381"/>
    </location>
</feature>
<protein>
    <recommendedName>
        <fullName evidence="3">DUF6545 domain-containing protein</fullName>
    </recommendedName>
</protein>
<dbReference type="EMBL" id="BONK01000005">
    <property type="protein sequence ID" value="GIG21151.1"/>
    <property type="molecule type" value="Genomic_DNA"/>
</dbReference>
<evidence type="ECO:0000259" key="3">
    <source>
        <dbReference type="Pfam" id="PF20182"/>
    </source>
</evidence>
<organism evidence="4 5">
    <name type="scientific">Cellulomonas chitinilytica</name>
    <dbReference type="NCBI Taxonomy" id="398759"/>
    <lineage>
        <taxon>Bacteria</taxon>
        <taxon>Bacillati</taxon>
        <taxon>Actinomycetota</taxon>
        <taxon>Actinomycetes</taxon>
        <taxon>Micrococcales</taxon>
        <taxon>Cellulomonadaceae</taxon>
        <taxon>Cellulomonas</taxon>
    </lineage>
</organism>